<protein>
    <submittedName>
        <fullName evidence="1">Uncharacterized protein</fullName>
    </submittedName>
</protein>
<dbReference type="AlphaFoldDB" id="A0AAD8JYZ8"/>
<reference evidence="1" key="1">
    <citation type="journal article" date="2023" name="bioRxiv">
        <title>Improved chromosome-level genome assembly for marigold (Tagetes erecta).</title>
        <authorList>
            <person name="Jiang F."/>
            <person name="Yuan L."/>
            <person name="Wang S."/>
            <person name="Wang H."/>
            <person name="Xu D."/>
            <person name="Wang A."/>
            <person name="Fan W."/>
        </authorList>
    </citation>
    <scope>NUCLEOTIDE SEQUENCE</scope>
    <source>
        <strain evidence="1">WSJ</strain>
        <tissue evidence="1">Leaf</tissue>
    </source>
</reference>
<dbReference type="EMBL" id="JAUHHV010000009">
    <property type="protein sequence ID" value="KAK1412439.1"/>
    <property type="molecule type" value="Genomic_DNA"/>
</dbReference>
<name>A0AAD8JYZ8_TARER</name>
<organism evidence="1 2">
    <name type="scientific">Tagetes erecta</name>
    <name type="common">African marigold</name>
    <dbReference type="NCBI Taxonomy" id="13708"/>
    <lineage>
        <taxon>Eukaryota</taxon>
        <taxon>Viridiplantae</taxon>
        <taxon>Streptophyta</taxon>
        <taxon>Embryophyta</taxon>
        <taxon>Tracheophyta</taxon>
        <taxon>Spermatophyta</taxon>
        <taxon>Magnoliopsida</taxon>
        <taxon>eudicotyledons</taxon>
        <taxon>Gunneridae</taxon>
        <taxon>Pentapetalae</taxon>
        <taxon>asterids</taxon>
        <taxon>campanulids</taxon>
        <taxon>Asterales</taxon>
        <taxon>Asteraceae</taxon>
        <taxon>Asteroideae</taxon>
        <taxon>Heliantheae alliance</taxon>
        <taxon>Tageteae</taxon>
        <taxon>Tagetes</taxon>
    </lineage>
</organism>
<evidence type="ECO:0000313" key="1">
    <source>
        <dbReference type="EMBL" id="KAK1412439.1"/>
    </source>
</evidence>
<dbReference type="Proteomes" id="UP001229421">
    <property type="component" value="Unassembled WGS sequence"/>
</dbReference>
<evidence type="ECO:0000313" key="2">
    <source>
        <dbReference type="Proteomes" id="UP001229421"/>
    </source>
</evidence>
<proteinExistence type="predicted"/>
<sequence length="78" mass="8596">MSLGYAEKLSYIEDVGNVGMTEIHDPPHILQEKQSFETVFSSFALVRFVEIDSTFSSVMGPIQPSLCVGKTVDLLVES</sequence>
<accession>A0AAD8JYZ8</accession>
<comment type="caution">
    <text evidence="1">The sequence shown here is derived from an EMBL/GenBank/DDBJ whole genome shotgun (WGS) entry which is preliminary data.</text>
</comment>
<gene>
    <name evidence="1" type="ORF">QVD17_33686</name>
</gene>
<keyword evidence="2" id="KW-1185">Reference proteome</keyword>